<protein>
    <submittedName>
        <fullName evidence="3">Tudor domain-containing protein</fullName>
    </submittedName>
</protein>
<organism evidence="2 3">
    <name type="scientific">Ascaris lumbricoides</name>
    <name type="common">Giant roundworm</name>
    <dbReference type="NCBI Taxonomy" id="6252"/>
    <lineage>
        <taxon>Eukaryota</taxon>
        <taxon>Metazoa</taxon>
        <taxon>Ecdysozoa</taxon>
        <taxon>Nematoda</taxon>
        <taxon>Chromadorea</taxon>
        <taxon>Rhabditida</taxon>
        <taxon>Spirurina</taxon>
        <taxon>Ascaridomorpha</taxon>
        <taxon>Ascaridoidea</taxon>
        <taxon>Ascarididae</taxon>
        <taxon>Ascaris</taxon>
    </lineage>
</organism>
<evidence type="ECO:0000313" key="3">
    <source>
        <dbReference type="WBParaSite" id="ALUE_0000027101-mRNA-1"/>
    </source>
</evidence>
<dbReference type="InterPro" id="IPR050621">
    <property type="entry name" value="Tudor_domain_containing"/>
</dbReference>
<dbReference type="InterPro" id="IPR035437">
    <property type="entry name" value="SNase_OB-fold_sf"/>
</dbReference>
<dbReference type="WBParaSite" id="ALUE_0000027101-mRNA-1">
    <property type="protein sequence ID" value="ALUE_0000027101-mRNA-1"/>
    <property type="gene ID" value="ALUE_0000027101"/>
</dbReference>
<dbReference type="InterPro" id="IPR002999">
    <property type="entry name" value="Tudor"/>
</dbReference>
<evidence type="ECO:0000313" key="2">
    <source>
        <dbReference type="Proteomes" id="UP000036681"/>
    </source>
</evidence>
<dbReference type="Gene3D" id="2.40.50.90">
    <property type="match status" value="1"/>
</dbReference>
<accession>A0A0M3HFH6</accession>
<keyword evidence="2" id="KW-1185">Reference proteome</keyword>
<dbReference type="PANTHER" id="PTHR22948:SF29">
    <property type="entry name" value="FI02030P-RELATED"/>
    <property type="match status" value="1"/>
</dbReference>
<dbReference type="SUPFAM" id="SSF63748">
    <property type="entry name" value="Tudor/PWWP/MBT"/>
    <property type="match status" value="2"/>
</dbReference>
<dbReference type="Gene3D" id="2.30.30.140">
    <property type="match status" value="1"/>
</dbReference>
<dbReference type="Proteomes" id="UP000036681">
    <property type="component" value="Unplaced"/>
</dbReference>
<dbReference type="GO" id="GO:0005737">
    <property type="term" value="C:cytoplasm"/>
    <property type="evidence" value="ECO:0007669"/>
    <property type="project" value="UniProtKB-ARBA"/>
</dbReference>
<dbReference type="AlphaFoldDB" id="A0A0M3HFH6"/>
<dbReference type="PROSITE" id="PS50304">
    <property type="entry name" value="TUDOR"/>
    <property type="match status" value="2"/>
</dbReference>
<feature type="domain" description="Tudor" evidence="1">
    <location>
        <begin position="88"/>
        <end position="145"/>
    </location>
</feature>
<dbReference type="PANTHER" id="PTHR22948">
    <property type="entry name" value="TUDOR DOMAIN CONTAINING PROTEIN"/>
    <property type="match status" value="1"/>
</dbReference>
<dbReference type="Pfam" id="PF00567">
    <property type="entry name" value="TUDOR"/>
    <property type="match status" value="1"/>
</dbReference>
<dbReference type="SMART" id="SM00333">
    <property type="entry name" value="TUDOR"/>
    <property type="match status" value="2"/>
</dbReference>
<proteinExistence type="predicted"/>
<feature type="domain" description="Tudor" evidence="1">
    <location>
        <begin position="279"/>
        <end position="346"/>
    </location>
</feature>
<name>A0A0M3HFH6_ASCLU</name>
<sequence length="423" mass="47183">MFAPVRVASSDNSLLQEGMPMQNNTIVQQIDPPILAPVKMGEVVSCMRSDGSIDTSPDSFFIQLCRDEEVIEKVSLLEMPAKSRKIDCPQLSMVCMAPFCGSFYRAEIVSIENSERCCVMFVDYGNKEEVSADEIYFIDDTLPAIMRSSPRLAFQCRLSDAMPTGGEKAFSAEACRLFSLLAQGILNVCFVCKSVSGIYEVTLGLPDGRSISDLLCKRGCAARLNWPKKSVPIFEECFVMRSDDTDDVEQIFTVQFVDDFHNVEKLSTAYEPCTSTLHSPRIGDITITSFDDLPYRAEVVGIVEERSSKGGGAVKQMYRVRYVDFGNECLKEAEELFAVDRDEQPEMVLRLPKQGIRCRLIGVQPCGDGKDEITGSWSRAALEILNAAVQPGEEITVMFGHPCEDIYPIKVCIFAIFFLFIDY</sequence>
<reference evidence="3" key="1">
    <citation type="submission" date="2017-02" db="UniProtKB">
        <authorList>
            <consortium name="WormBaseParasite"/>
        </authorList>
    </citation>
    <scope>IDENTIFICATION</scope>
</reference>
<evidence type="ECO:0000259" key="1">
    <source>
        <dbReference type="PROSITE" id="PS50304"/>
    </source>
</evidence>